<protein>
    <submittedName>
        <fullName evidence="1">Type II toxin-antitoxin system VapB family antitoxin</fullName>
    </submittedName>
</protein>
<dbReference type="Proteomes" id="UP000316562">
    <property type="component" value="Unassembled WGS sequence"/>
</dbReference>
<dbReference type="EMBL" id="SGBC01000001">
    <property type="protein sequence ID" value="RZD17269.1"/>
    <property type="molecule type" value="Genomic_DNA"/>
</dbReference>
<gene>
    <name evidence="1" type="ORF">EVJ46_03285</name>
</gene>
<proteinExistence type="predicted"/>
<organism evidence="1 2">
    <name type="scientific">Acididesulfobacter guangdongensis</name>
    <dbReference type="NCBI Taxonomy" id="2597225"/>
    <lineage>
        <taxon>Bacteria</taxon>
        <taxon>Deltaproteobacteria</taxon>
        <taxon>Candidatus Acidulodesulfobacterales</taxon>
        <taxon>Candidatus Acididesulfobacter</taxon>
    </lineage>
</organism>
<evidence type="ECO:0000313" key="1">
    <source>
        <dbReference type="EMBL" id="RZD17269.1"/>
    </source>
</evidence>
<dbReference type="AlphaFoldDB" id="A0A519BJ39"/>
<reference evidence="1 2" key="1">
    <citation type="journal article" date="2019" name="ISME J.">
        <title>Insights into ecological role of a new deltaproteobacterial order Candidatus Acidulodesulfobacterales by metagenomics and metatranscriptomics.</title>
        <authorList>
            <person name="Tan S."/>
            <person name="Liu J."/>
            <person name="Fang Y."/>
            <person name="Hedlund B.P."/>
            <person name="Lian Z.H."/>
            <person name="Huang L.Y."/>
            <person name="Li J.T."/>
            <person name="Huang L.N."/>
            <person name="Li W.J."/>
            <person name="Jiang H.C."/>
            <person name="Dong H.L."/>
            <person name="Shu W.S."/>
        </authorList>
    </citation>
    <scope>NUCLEOTIDE SEQUENCE [LARGE SCALE GENOMIC DNA]</scope>
    <source>
        <strain evidence="1">AP2</strain>
    </source>
</reference>
<accession>A0A519BJ39</accession>
<dbReference type="Pfam" id="PF09957">
    <property type="entry name" value="VapB_antitoxin"/>
    <property type="match status" value="1"/>
</dbReference>
<evidence type="ECO:0000313" key="2">
    <source>
        <dbReference type="Proteomes" id="UP000316562"/>
    </source>
</evidence>
<sequence length="66" mass="7894">MRTNIDLNDYLINEAIRLTKIKTKKEIVNLTLEEFVTNCKKKNLTEIKGKIKFADNYDYKTLRQEK</sequence>
<dbReference type="InterPro" id="IPR019239">
    <property type="entry name" value="VapB_antitoxin"/>
</dbReference>
<comment type="caution">
    <text evidence="1">The sequence shown here is derived from an EMBL/GenBank/DDBJ whole genome shotgun (WGS) entry which is preliminary data.</text>
</comment>
<name>A0A519BJ39_ACIG2</name>